<evidence type="ECO:0000313" key="2">
    <source>
        <dbReference type="Proteomes" id="UP000198925"/>
    </source>
</evidence>
<dbReference type="AlphaFoldDB" id="A0A1G6RLA1"/>
<dbReference type="Proteomes" id="UP000198925">
    <property type="component" value="Unassembled WGS sequence"/>
</dbReference>
<protein>
    <submittedName>
        <fullName evidence="1">Uncharacterized protein</fullName>
    </submittedName>
</protein>
<accession>A0A1G6RLA1</accession>
<dbReference type="EMBL" id="FMZX01000004">
    <property type="protein sequence ID" value="SDD04706.1"/>
    <property type="molecule type" value="Genomic_DNA"/>
</dbReference>
<name>A0A1G6RLA1_9PROT</name>
<sequence>MTATHTVPRLAAALALLVAGGCSRTLVFAEREGVNLAINASAARTPPLEVNFGYNRVVGTTVPPVAQDGQGTASQPRGQAVNMVSGFQVLSATIDPAKPVNVDVTISSQFASGRAATEIAGNAPVVAAIVSFRDAPVNPTLPGLRERVRDASATLANLTSAQQRRAAASLGLPSLATLSDAQVNDALRDRLDQARTDPAALDRFAAALSLARGR</sequence>
<organism evidence="1 2">
    <name type="scientific">Belnapia rosea</name>
    <dbReference type="NCBI Taxonomy" id="938405"/>
    <lineage>
        <taxon>Bacteria</taxon>
        <taxon>Pseudomonadati</taxon>
        <taxon>Pseudomonadota</taxon>
        <taxon>Alphaproteobacteria</taxon>
        <taxon>Acetobacterales</taxon>
        <taxon>Roseomonadaceae</taxon>
        <taxon>Belnapia</taxon>
    </lineage>
</organism>
<evidence type="ECO:0000313" key="1">
    <source>
        <dbReference type="EMBL" id="SDD04706.1"/>
    </source>
</evidence>
<dbReference type="RefSeq" id="WP_090662938.1">
    <property type="nucleotide sequence ID" value="NZ_FMZX01000004.1"/>
</dbReference>
<proteinExistence type="predicted"/>
<reference evidence="1 2" key="1">
    <citation type="submission" date="2016-10" db="EMBL/GenBank/DDBJ databases">
        <authorList>
            <person name="de Groot N.N."/>
        </authorList>
    </citation>
    <scope>NUCLEOTIDE SEQUENCE [LARGE SCALE GENOMIC DNA]</scope>
    <source>
        <strain evidence="1 2">CPCC 100156</strain>
    </source>
</reference>
<keyword evidence="2" id="KW-1185">Reference proteome</keyword>
<gene>
    <name evidence="1" type="ORF">SAMN04487779_100434</name>
</gene>